<proteinExistence type="predicted"/>
<protein>
    <submittedName>
        <fullName evidence="1">ATP-binding protein</fullName>
    </submittedName>
</protein>
<dbReference type="SUPFAM" id="SSF52540">
    <property type="entry name" value="P-loop containing nucleoside triphosphate hydrolases"/>
    <property type="match status" value="1"/>
</dbReference>
<dbReference type="InterPro" id="IPR027417">
    <property type="entry name" value="P-loop_NTPase"/>
</dbReference>
<reference evidence="1 2" key="1">
    <citation type="submission" date="2024-10" db="EMBL/GenBank/DDBJ databases">
        <title>The Natural Products Discovery Center: Release of the First 8490 Sequenced Strains for Exploring Actinobacteria Biosynthetic Diversity.</title>
        <authorList>
            <person name="Kalkreuter E."/>
            <person name="Kautsar S.A."/>
            <person name="Yang D."/>
            <person name="Bader C.D."/>
            <person name="Teijaro C.N."/>
            <person name="Fluegel L."/>
            <person name="Davis C.M."/>
            <person name="Simpson J.R."/>
            <person name="Lauterbach L."/>
            <person name="Steele A.D."/>
            <person name="Gui C."/>
            <person name="Meng S."/>
            <person name="Li G."/>
            <person name="Viehrig K."/>
            <person name="Ye F."/>
            <person name="Su P."/>
            <person name="Kiefer A.F."/>
            <person name="Nichols A."/>
            <person name="Cepeda A.J."/>
            <person name="Yan W."/>
            <person name="Fan B."/>
            <person name="Jiang Y."/>
            <person name="Adhikari A."/>
            <person name="Zheng C.-J."/>
            <person name="Schuster L."/>
            <person name="Cowan T.M."/>
            <person name="Smanski M.J."/>
            <person name="Chevrette M.G."/>
            <person name="De Carvalho L.P.S."/>
            <person name="Shen B."/>
        </authorList>
    </citation>
    <scope>NUCLEOTIDE SEQUENCE [LARGE SCALE GENOMIC DNA]</scope>
    <source>
        <strain evidence="1 2">NPDC001281</strain>
    </source>
</reference>
<evidence type="ECO:0000313" key="2">
    <source>
        <dbReference type="Proteomes" id="UP001602119"/>
    </source>
</evidence>
<dbReference type="EMBL" id="JBIAXI010000024">
    <property type="protein sequence ID" value="MFF4777490.1"/>
    <property type="molecule type" value="Genomic_DNA"/>
</dbReference>
<evidence type="ECO:0000313" key="1">
    <source>
        <dbReference type="EMBL" id="MFF4777490.1"/>
    </source>
</evidence>
<keyword evidence="1" id="KW-0067">ATP-binding</keyword>
<sequence>MTLTTTPTPLTAAALGALSGDGNILVAGPPQSGKTSLLAALVESYRQEARVYVLGAFKGFDTYRAAVDGRRVGLGGFDDKNLSQWLDDPTEALGPYDGIGEVIKSRMLYVHLCHEPIVVVWDNLNVFHHGGDLDKLVALSRRINVKVIAAITTPISPMAIYNTTTAQMATRVLLAPHREKEHRTADLFPWYELTHQPCPRSWEMPRTPGTALITPDATGEAPLLYTLAGPKGAH</sequence>
<comment type="caution">
    <text evidence="1">The sequence shown here is derived from an EMBL/GenBank/DDBJ whole genome shotgun (WGS) entry which is preliminary data.</text>
</comment>
<dbReference type="RefSeq" id="WP_387345929.1">
    <property type="nucleotide sequence ID" value="NZ_JBIAXI010000024.1"/>
</dbReference>
<organism evidence="1 2">
    <name type="scientific">Microtetraspora fusca</name>
    <dbReference type="NCBI Taxonomy" id="1997"/>
    <lineage>
        <taxon>Bacteria</taxon>
        <taxon>Bacillati</taxon>
        <taxon>Actinomycetota</taxon>
        <taxon>Actinomycetes</taxon>
        <taxon>Streptosporangiales</taxon>
        <taxon>Streptosporangiaceae</taxon>
        <taxon>Microtetraspora</taxon>
    </lineage>
</organism>
<gene>
    <name evidence="1" type="ORF">ACFY05_32005</name>
</gene>
<accession>A0ABW6VE31</accession>
<dbReference type="Proteomes" id="UP001602119">
    <property type="component" value="Unassembled WGS sequence"/>
</dbReference>
<keyword evidence="2" id="KW-1185">Reference proteome</keyword>
<name>A0ABW6VE31_MICFU</name>
<dbReference type="Gene3D" id="3.40.50.300">
    <property type="entry name" value="P-loop containing nucleotide triphosphate hydrolases"/>
    <property type="match status" value="1"/>
</dbReference>
<dbReference type="GO" id="GO:0005524">
    <property type="term" value="F:ATP binding"/>
    <property type="evidence" value="ECO:0007669"/>
    <property type="project" value="UniProtKB-KW"/>
</dbReference>
<keyword evidence="1" id="KW-0547">Nucleotide-binding</keyword>